<evidence type="ECO:0000313" key="1">
    <source>
        <dbReference type="EMBL" id="KAB0666626.1"/>
    </source>
</evidence>
<protein>
    <submittedName>
        <fullName evidence="1">Uncharacterized protein</fullName>
    </submittedName>
</protein>
<dbReference type="AlphaFoldDB" id="A0A7J4ZTG1"/>
<name>A0A7J4ZTG1_9BACT</name>
<dbReference type="RefSeq" id="WP_151127374.1">
    <property type="nucleotide sequence ID" value="NZ_VZQZ01000002.1"/>
</dbReference>
<dbReference type="Proteomes" id="UP000420562">
    <property type="component" value="Unassembled WGS sequence"/>
</dbReference>
<dbReference type="EMBL" id="VZQZ01000002">
    <property type="protein sequence ID" value="KAB0666626.1"/>
    <property type="molecule type" value="Genomic_DNA"/>
</dbReference>
<evidence type="ECO:0000313" key="2">
    <source>
        <dbReference type="Proteomes" id="UP000420562"/>
    </source>
</evidence>
<keyword evidence="2" id="KW-1185">Reference proteome</keyword>
<organism evidence="1 2">
    <name type="scientific">Oryzomonas japonica</name>
    <dbReference type="NCBI Taxonomy" id="2603858"/>
    <lineage>
        <taxon>Bacteria</taxon>
        <taxon>Pseudomonadati</taxon>
        <taxon>Thermodesulfobacteriota</taxon>
        <taxon>Desulfuromonadia</taxon>
        <taxon>Geobacterales</taxon>
        <taxon>Geobacteraceae</taxon>
        <taxon>Oryzomonas</taxon>
    </lineage>
</organism>
<sequence>MNSEQIVREYDLGGGITARLRDETRHYFGGYYHVRIEVSADIPLSASPFAGPEEYQAARRLLGERIRFRRVLEKMAVPETDIATARQSLLEAFDANVLPYLSRPDFPERFMRSEYAKCLKSSARR</sequence>
<comment type="caution">
    <text evidence="1">The sequence shown here is derived from an EMBL/GenBank/DDBJ whole genome shotgun (WGS) entry which is preliminary data.</text>
</comment>
<accession>A0A7J4ZTG1</accession>
<gene>
    <name evidence="1" type="ORF">F6V25_04195</name>
</gene>
<proteinExistence type="predicted"/>
<reference evidence="1 2" key="1">
    <citation type="submission" date="2019-09" db="EMBL/GenBank/DDBJ databases">
        <title>Geobacter sp. Red96, a novel strain isolated from paddy soil.</title>
        <authorList>
            <person name="Xu Z."/>
            <person name="Masuda Y."/>
            <person name="Itoh H."/>
            <person name="Senoo K."/>
        </authorList>
    </citation>
    <scope>NUCLEOTIDE SEQUENCE [LARGE SCALE GENOMIC DNA]</scope>
    <source>
        <strain evidence="1 2">Red96</strain>
    </source>
</reference>